<dbReference type="PANTHER" id="PTHR33710">
    <property type="entry name" value="BNAC02G09200D PROTEIN"/>
    <property type="match status" value="1"/>
</dbReference>
<dbReference type="EMBL" id="JAIWQS010000001">
    <property type="protein sequence ID" value="KAJ8773887.1"/>
    <property type="molecule type" value="Genomic_DNA"/>
</dbReference>
<proteinExistence type="predicted"/>
<reference evidence="1 2" key="1">
    <citation type="submission" date="2021-09" db="EMBL/GenBank/DDBJ databases">
        <title>Genomic insights and catalytic innovation underlie evolution of tropane alkaloids biosynthesis.</title>
        <authorList>
            <person name="Wang Y.-J."/>
            <person name="Tian T."/>
            <person name="Huang J.-P."/>
            <person name="Huang S.-X."/>
        </authorList>
    </citation>
    <scope>NUCLEOTIDE SEQUENCE [LARGE SCALE GENOMIC DNA]</scope>
    <source>
        <strain evidence="1">KIB-2018</strain>
        <tissue evidence="1">Leaf</tissue>
    </source>
</reference>
<dbReference type="Proteomes" id="UP001159364">
    <property type="component" value="Linkage Group LG01"/>
</dbReference>
<dbReference type="PANTHER" id="PTHR33710:SF79">
    <property type="entry name" value="OS06G0205337 PROTEIN"/>
    <property type="match status" value="1"/>
</dbReference>
<sequence length="175" mass="18995">MSGFREALSDAHLSDILQVGSSFTYTYREGSAACVKEKLDRACSTAEWSSLFRDVICSVLVAPVSDHSPLLIDTASTSSEGVHRRFRFDNSWLSEPNLGETSSTGVVLRLVKPLVDESANNALIAPFSDEEFRTALFQMNPNKAPGPDGLNPVFSKSFGALLVVTYVRLAVSGFN</sequence>
<name>A0AAV8U3K7_9ROSI</name>
<evidence type="ECO:0000313" key="1">
    <source>
        <dbReference type="EMBL" id="KAJ8773887.1"/>
    </source>
</evidence>
<comment type="caution">
    <text evidence="1">The sequence shown here is derived from an EMBL/GenBank/DDBJ whole genome shotgun (WGS) entry which is preliminary data.</text>
</comment>
<dbReference type="AlphaFoldDB" id="A0AAV8U3K7"/>
<evidence type="ECO:0000313" key="2">
    <source>
        <dbReference type="Proteomes" id="UP001159364"/>
    </source>
</evidence>
<evidence type="ECO:0008006" key="3">
    <source>
        <dbReference type="Google" id="ProtNLM"/>
    </source>
</evidence>
<accession>A0AAV8U3K7</accession>
<gene>
    <name evidence="1" type="ORF">K2173_009318</name>
</gene>
<organism evidence="1 2">
    <name type="scientific">Erythroxylum novogranatense</name>
    <dbReference type="NCBI Taxonomy" id="1862640"/>
    <lineage>
        <taxon>Eukaryota</taxon>
        <taxon>Viridiplantae</taxon>
        <taxon>Streptophyta</taxon>
        <taxon>Embryophyta</taxon>
        <taxon>Tracheophyta</taxon>
        <taxon>Spermatophyta</taxon>
        <taxon>Magnoliopsida</taxon>
        <taxon>eudicotyledons</taxon>
        <taxon>Gunneridae</taxon>
        <taxon>Pentapetalae</taxon>
        <taxon>rosids</taxon>
        <taxon>fabids</taxon>
        <taxon>Malpighiales</taxon>
        <taxon>Erythroxylaceae</taxon>
        <taxon>Erythroxylum</taxon>
    </lineage>
</organism>
<keyword evidence="2" id="KW-1185">Reference proteome</keyword>
<protein>
    <recommendedName>
        <fullName evidence="3">Reverse transcriptase</fullName>
    </recommendedName>
</protein>